<feature type="region of interest" description="Disordered" evidence="1">
    <location>
        <begin position="55"/>
        <end position="159"/>
    </location>
</feature>
<evidence type="ECO:0000256" key="1">
    <source>
        <dbReference type="SAM" id="MobiDB-lite"/>
    </source>
</evidence>
<proteinExistence type="predicted"/>
<feature type="compositionally biased region" description="Basic residues" evidence="1">
    <location>
        <begin position="92"/>
        <end position="103"/>
    </location>
</feature>
<dbReference type="EMBL" id="OE000648">
    <property type="protein sequence ID" value="CAD7454584.1"/>
    <property type="molecule type" value="Genomic_DNA"/>
</dbReference>
<organism evidence="2">
    <name type="scientific">Timema tahoe</name>
    <dbReference type="NCBI Taxonomy" id="61484"/>
    <lineage>
        <taxon>Eukaryota</taxon>
        <taxon>Metazoa</taxon>
        <taxon>Ecdysozoa</taxon>
        <taxon>Arthropoda</taxon>
        <taxon>Hexapoda</taxon>
        <taxon>Insecta</taxon>
        <taxon>Pterygota</taxon>
        <taxon>Neoptera</taxon>
        <taxon>Polyneoptera</taxon>
        <taxon>Phasmatodea</taxon>
        <taxon>Timematodea</taxon>
        <taxon>Timematoidea</taxon>
        <taxon>Timematidae</taxon>
        <taxon>Timema</taxon>
    </lineage>
</organism>
<sequence length="217" mass="24467">MFYTNRSTLSTRIDGIVKLGSSSSPRFKFRTKELENFFLKGTTPSIIITPSGLVPRQQDLSSSSPHGSGEFDPLVDEGTQEMDAVYPEPMSRLHRRTVRKPVHRGPAGRYRTQPVTFSEIKSKDPGPSQQQKLTIPGPSREQERTVQRSRAFKRTGAYRPRVFRKAKAYHPRAFKKARATILEPLCQQKLTVPGPSREQESTISGPLRKQDPTIPGH</sequence>
<dbReference type="AlphaFoldDB" id="A0A7R9FLB5"/>
<reference evidence="2" key="1">
    <citation type="submission" date="2020-11" db="EMBL/GenBank/DDBJ databases">
        <authorList>
            <person name="Tran Van P."/>
        </authorList>
    </citation>
    <scope>NUCLEOTIDE SEQUENCE</scope>
</reference>
<feature type="region of interest" description="Disordered" evidence="1">
    <location>
        <begin position="187"/>
        <end position="217"/>
    </location>
</feature>
<gene>
    <name evidence="2" type="ORF">TTEB3V08_LOCUS2686</name>
</gene>
<evidence type="ECO:0000313" key="2">
    <source>
        <dbReference type="EMBL" id="CAD7454584.1"/>
    </source>
</evidence>
<name>A0A7R9FLB5_9NEOP</name>
<protein>
    <submittedName>
        <fullName evidence="2">Uncharacterized protein</fullName>
    </submittedName>
</protein>
<accession>A0A7R9FLB5</accession>